<evidence type="ECO:0000313" key="1">
    <source>
        <dbReference type="EMBL" id="NBH30551.1"/>
    </source>
</evidence>
<accession>A0A2T4PXF0</accession>
<evidence type="ECO:0000313" key="2">
    <source>
        <dbReference type="EMBL" id="PTI49379.1"/>
    </source>
</evidence>
<reference evidence="2 3" key="1">
    <citation type="journal article" date="2016" name="Front. Microbiol.">
        <title>Comprehensive Phylogenetic Analysis of Bovine Non-aureus Staphylococci Species Based on Whole-Genome Sequencing.</title>
        <authorList>
            <person name="Naushad S."/>
            <person name="Barkema H.W."/>
            <person name="Luby C."/>
            <person name="Condas L.A."/>
            <person name="Nobrega D.B."/>
            <person name="Carson D.A."/>
            <person name="De Buck J."/>
        </authorList>
    </citation>
    <scope>NUCLEOTIDE SEQUENCE [LARGE SCALE GENOMIC DNA]</scope>
    <source>
        <strain evidence="2 3">SNUC 2993</strain>
    </source>
</reference>
<organism evidence="2 3">
    <name type="scientific">Staphylococcus warneri</name>
    <dbReference type="NCBI Taxonomy" id="1292"/>
    <lineage>
        <taxon>Bacteria</taxon>
        <taxon>Bacillati</taxon>
        <taxon>Bacillota</taxon>
        <taxon>Bacilli</taxon>
        <taxon>Bacillales</taxon>
        <taxon>Staphylococcaceae</taxon>
        <taxon>Staphylococcus</taxon>
    </lineage>
</organism>
<evidence type="ECO:0000313" key="3">
    <source>
        <dbReference type="Proteomes" id="UP000240717"/>
    </source>
</evidence>
<evidence type="ECO:0000313" key="4">
    <source>
        <dbReference type="Proteomes" id="UP000481807"/>
    </source>
</evidence>
<dbReference type="Proteomes" id="UP000240717">
    <property type="component" value="Unassembled WGS sequence"/>
</dbReference>
<reference evidence="2" key="2">
    <citation type="submission" date="2018-03" db="EMBL/GenBank/DDBJ databases">
        <authorList>
            <person name="Keele B.F."/>
        </authorList>
    </citation>
    <scope>NUCLEOTIDE SEQUENCE</scope>
    <source>
        <strain evidence="2">SNUC 2993</strain>
    </source>
</reference>
<protein>
    <submittedName>
        <fullName evidence="2">Uncharacterized protein</fullName>
    </submittedName>
</protein>
<comment type="caution">
    <text evidence="2">The sequence shown here is derived from an EMBL/GenBank/DDBJ whole genome shotgun (WGS) entry which is preliminary data.</text>
</comment>
<reference evidence="1 4" key="3">
    <citation type="submission" date="2018-08" db="EMBL/GenBank/DDBJ databases">
        <title>Murine metabolic-syndrome-specific gut microbial biobank.</title>
        <authorList>
            <person name="Liu C."/>
        </authorList>
    </citation>
    <scope>NUCLEOTIDE SEQUENCE [LARGE SCALE GENOMIC DNA]</scope>
    <source>
        <strain evidence="1 4">1XD21-27</strain>
    </source>
</reference>
<dbReference type="RefSeq" id="WP_107533258.1">
    <property type="nucleotide sequence ID" value="NZ_JACGPT010000002.1"/>
</dbReference>
<dbReference type="Proteomes" id="UP000481807">
    <property type="component" value="Unassembled WGS sequence"/>
</dbReference>
<dbReference type="EMBL" id="PZEV01000076">
    <property type="protein sequence ID" value="PTI49379.1"/>
    <property type="molecule type" value="Genomic_DNA"/>
</dbReference>
<dbReference type="EMBL" id="QXWP01000003">
    <property type="protein sequence ID" value="NBH30551.1"/>
    <property type="molecule type" value="Genomic_DNA"/>
</dbReference>
<name>A0A2T4PXF0_STAWA</name>
<dbReference type="AlphaFoldDB" id="A0A2T4PXF0"/>
<sequence>MPNKPKYDFVIYCDDEILTNGTREECAKFLKVQPHHINHIALEKHIKKADKTQGITIAIKVPIKEVEKEAHNDN</sequence>
<proteinExistence type="predicted"/>
<gene>
    <name evidence="2" type="ORF">BU085_12205</name>
    <name evidence="1" type="ORF">D3Z30_06110</name>
</gene>